<sequence>MIGRKVEGFILVARKVSFDYEEKNHSIDKILNAVSVDDIPSILVVDIWGKLKFEKCEQVESWIEIQNPGGDNVLHTGQLKMSNVRDEGMHAGIDFSTSVRFLINAQGNYYFNLFAQNELLYSYPLFVTITKT</sequence>
<dbReference type="OrthoDB" id="2608053at2"/>
<proteinExistence type="predicted"/>
<dbReference type="KEGG" id="pdh:B9T62_00530"/>
<keyword evidence="2" id="KW-1185">Reference proteome</keyword>
<protein>
    <submittedName>
        <fullName evidence="1">Uncharacterized protein</fullName>
    </submittedName>
</protein>
<reference evidence="1 2" key="1">
    <citation type="submission" date="2017-06" db="EMBL/GenBank/DDBJ databases">
        <title>Complete genome sequence of Paenibacillus donghaensis KCTC 13049T isolated from East Sea sediment, South Korea.</title>
        <authorList>
            <person name="Jung B.K."/>
            <person name="Hong S.-J."/>
            <person name="Shin J.-H."/>
        </authorList>
    </citation>
    <scope>NUCLEOTIDE SEQUENCE [LARGE SCALE GENOMIC DNA]</scope>
    <source>
        <strain evidence="1 2">KCTC 13049</strain>
    </source>
</reference>
<accession>A0A2Z2KLH7</accession>
<evidence type="ECO:0000313" key="1">
    <source>
        <dbReference type="EMBL" id="ASA19468.1"/>
    </source>
</evidence>
<dbReference type="Proteomes" id="UP000249890">
    <property type="component" value="Chromosome"/>
</dbReference>
<evidence type="ECO:0000313" key="2">
    <source>
        <dbReference type="Proteomes" id="UP000249890"/>
    </source>
</evidence>
<name>A0A2Z2KLH7_9BACL</name>
<gene>
    <name evidence="1" type="ORF">B9T62_00530</name>
</gene>
<dbReference type="RefSeq" id="WP_087913492.1">
    <property type="nucleotide sequence ID" value="NZ_CP021780.1"/>
</dbReference>
<dbReference type="EMBL" id="CP021780">
    <property type="protein sequence ID" value="ASA19468.1"/>
    <property type="molecule type" value="Genomic_DNA"/>
</dbReference>
<dbReference type="AlphaFoldDB" id="A0A2Z2KLH7"/>
<organism evidence="1 2">
    <name type="scientific">Paenibacillus donghaensis</name>
    <dbReference type="NCBI Taxonomy" id="414771"/>
    <lineage>
        <taxon>Bacteria</taxon>
        <taxon>Bacillati</taxon>
        <taxon>Bacillota</taxon>
        <taxon>Bacilli</taxon>
        <taxon>Bacillales</taxon>
        <taxon>Paenibacillaceae</taxon>
        <taxon>Paenibacillus</taxon>
    </lineage>
</organism>